<protein>
    <submittedName>
        <fullName evidence="4">Glycosyltransferase family 4 protein</fullName>
    </submittedName>
</protein>
<dbReference type="SUPFAM" id="SSF53756">
    <property type="entry name" value="UDP-Glycosyltransferase/glycogen phosphorylase"/>
    <property type="match status" value="1"/>
</dbReference>
<evidence type="ECO:0000313" key="3">
    <source>
        <dbReference type="EMBL" id="KAA6232702.1"/>
    </source>
</evidence>
<evidence type="ECO:0000259" key="2">
    <source>
        <dbReference type="Pfam" id="PF13439"/>
    </source>
</evidence>
<dbReference type="PANTHER" id="PTHR12526:SF595">
    <property type="entry name" value="BLL5217 PROTEIN"/>
    <property type="match status" value="1"/>
</dbReference>
<dbReference type="EMBL" id="VMRG01000001">
    <property type="protein sequence ID" value="KAA6232702.1"/>
    <property type="molecule type" value="Genomic_DNA"/>
</dbReference>
<evidence type="ECO:0000313" key="5">
    <source>
        <dbReference type="Proteomes" id="UP000279908"/>
    </source>
</evidence>
<gene>
    <name evidence="4" type="ORF">EKD02_00215</name>
    <name evidence="3" type="ORF">FP507_06135</name>
</gene>
<organism evidence="4 5">
    <name type="scientific">Chlorobium phaeovibrioides</name>
    <dbReference type="NCBI Taxonomy" id="1094"/>
    <lineage>
        <taxon>Bacteria</taxon>
        <taxon>Pseudomonadati</taxon>
        <taxon>Chlorobiota</taxon>
        <taxon>Chlorobiia</taxon>
        <taxon>Chlorobiales</taxon>
        <taxon>Chlorobiaceae</taxon>
        <taxon>Chlorobium/Pelodictyon group</taxon>
        <taxon>Chlorobium</taxon>
    </lineage>
</organism>
<name>A0A3S0L251_CHLPH</name>
<proteinExistence type="predicted"/>
<dbReference type="Gene3D" id="3.40.50.2000">
    <property type="entry name" value="Glycogen Phosphorylase B"/>
    <property type="match status" value="2"/>
</dbReference>
<reference evidence="3 6" key="2">
    <citation type="submission" date="2019-07" db="EMBL/GenBank/DDBJ databases">
        <title>Draft genome Sequence of Chlorobium phaeovibrioides sp. strain PhvTcv-s14, from the Phylum Chlorobi.</title>
        <authorList>
            <person name="Babenko V."/>
            <person name="Boldyreva D."/>
            <person name="Kanygina A."/>
            <person name="Selezneva O."/>
            <person name="Akopiyan T."/>
            <person name="Lunina O."/>
        </authorList>
    </citation>
    <scope>NUCLEOTIDE SEQUENCE [LARGE SCALE GENOMIC DNA]</scope>
    <source>
        <strain evidence="3 6">GrTcv12</strain>
    </source>
</reference>
<comment type="caution">
    <text evidence="4">The sequence shown here is derived from an EMBL/GenBank/DDBJ whole genome shotgun (WGS) entry which is preliminary data.</text>
</comment>
<dbReference type="Pfam" id="PF13439">
    <property type="entry name" value="Glyco_transf_4"/>
    <property type="match status" value="1"/>
</dbReference>
<accession>A0A3S0L251</accession>
<dbReference type="CDD" id="cd03802">
    <property type="entry name" value="GT4_AviGT4-like"/>
    <property type="match status" value="1"/>
</dbReference>
<feature type="domain" description="Glycosyltransferase subfamily 4-like N-terminal" evidence="2">
    <location>
        <begin position="22"/>
        <end position="131"/>
    </location>
</feature>
<evidence type="ECO:0000259" key="1">
    <source>
        <dbReference type="Pfam" id="PF00534"/>
    </source>
</evidence>
<dbReference type="Pfam" id="PF00534">
    <property type="entry name" value="Glycos_transf_1"/>
    <property type="match status" value="1"/>
</dbReference>
<dbReference type="GO" id="GO:0016757">
    <property type="term" value="F:glycosyltransferase activity"/>
    <property type="evidence" value="ECO:0007669"/>
    <property type="project" value="InterPro"/>
</dbReference>
<dbReference type="EMBL" id="RXYK01000001">
    <property type="protein sequence ID" value="RTY39855.1"/>
    <property type="molecule type" value="Genomic_DNA"/>
</dbReference>
<dbReference type="AlphaFoldDB" id="A0A3S0L251"/>
<dbReference type="RefSeq" id="WP_126341430.1">
    <property type="nucleotide sequence ID" value="NZ_CP041698.1"/>
</dbReference>
<dbReference type="Proteomes" id="UP000327458">
    <property type="component" value="Unassembled WGS sequence"/>
</dbReference>
<reference evidence="4 5" key="1">
    <citation type="submission" date="2018-12" db="EMBL/GenBank/DDBJ databases">
        <authorList>
            <person name="Lunina O.N."/>
            <person name="Grouzdev D.S."/>
            <person name="Gorlenko V.M."/>
            <person name="Savvichev A.S."/>
        </authorList>
    </citation>
    <scope>NUCLEOTIDE SEQUENCE [LARGE SCALE GENOMIC DNA]</scope>
    <source>
        <strain evidence="4 5">BrKhr-17</strain>
    </source>
</reference>
<dbReference type="Proteomes" id="UP000279908">
    <property type="component" value="Unassembled WGS sequence"/>
</dbReference>
<sequence length="376" mass="42834">MNKRLRIAQIAPLIERVPPKKYGGTERVVYHLTEGLVARGHEVTLFASGDSQTTARLVAPVTEAIRLGRRVHSPEIMTMLMLQQVYGRMLKEFDIVHSHLEFMTFPFAAVSDVPTVFTMHGRLDSADYQKILRSYRHLAFVSISDAQRRPIPDINWAGTIYHGYPPSSYDFNDAPDDYFLFLGRFSPEKRADQAIMMARACGIPLKIAAKIDPADREYFEARIRPLLNHPLIDYVGEVDETHKRYLLKNAKALLNTIDWPEPFGLVMIEALGSGTPVIVRRCGSAPEVVADCETGFLCESRMDFINAIRNVGRISRRHCRDEFLRRFSDSSMVGSYESLYYDLLRQRFFENKINEAERIPPSSETISRLAGSAEIK</sequence>
<evidence type="ECO:0000313" key="6">
    <source>
        <dbReference type="Proteomes" id="UP000327458"/>
    </source>
</evidence>
<keyword evidence="4" id="KW-0808">Transferase</keyword>
<evidence type="ECO:0000313" key="4">
    <source>
        <dbReference type="EMBL" id="RTY39855.1"/>
    </source>
</evidence>
<feature type="domain" description="Glycosyl transferase family 1" evidence="1">
    <location>
        <begin position="176"/>
        <end position="309"/>
    </location>
</feature>
<dbReference type="PANTHER" id="PTHR12526">
    <property type="entry name" value="GLYCOSYLTRANSFERASE"/>
    <property type="match status" value="1"/>
</dbReference>
<dbReference type="InterPro" id="IPR028098">
    <property type="entry name" value="Glyco_trans_4-like_N"/>
</dbReference>
<dbReference type="InterPro" id="IPR001296">
    <property type="entry name" value="Glyco_trans_1"/>
</dbReference>